<protein>
    <submittedName>
        <fullName evidence="5">2,4-dihydroxyhept-2-ene-1,7-dioic acid aldolase</fullName>
    </submittedName>
</protein>
<organism evidence="5">
    <name type="scientific">OCS116 cluster bacterium</name>
    <dbReference type="NCBI Taxonomy" id="2030921"/>
    <lineage>
        <taxon>Bacteria</taxon>
        <taxon>Pseudomonadati</taxon>
        <taxon>Pseudomonadota</taxon>
        <taxon>Alphaproteobacteria</taxon>
        <taxon>OCS116 cluster</taxon>
    </lineage>
</organism>
<dbReference type="InterPro" id="IPR040442">
    <property type="entry name" value="Pyrv_kinase-like_dom_sf"/>
</dbReference>
<dbReference type="PANTHER" id="PTHR30502">
    <property type="entry name" value="2-KETO-3-DEOXY-L-RHAMNONATE ALDOLASE"/>
    <property type="match status" value="1"/>
</dbReference>
<dbReference type="PANTHER" id="PTHR30502:SF0">
    <property type="entry name" value="PHOSPHOENOLPYRUVATE CARBOXYLASE FAMILY PROTEIN"/>
    <property type="match status" value="1"/>
</dbReference>
<gene>
    <name evidence="5" type="ORF">COB13_01040</name>
</gene>
<reference evidence="5" key="2">
    <citation type="journal article" date="2018" name="ISME J.">
        <title>A dynamic microbial community with high functional redundancy inhabits the cold, oxic subseafloor aquifer.</title>
        <authorList>
            <person name="Tully B.J."/>
            <person name="Wheat C.G."/>
            <person name="Glazer B.T."/>
            <person name="Huber J.A."/>
        </authorList>
    </citation>
    <scope>NUCLEOTIDE SEQUENCE</scope>
    <source>
        <strain evidence="5">NORP83</strain>
    </source>
</reference>
<feature type="domain" description="HpcH/HpaI aldolase/citrate lyase" evidence="4">
    <location>
        <begin position="20"/>
        <end position="234"/>
    </location>
</feature>
<sequence>MFENKLKKLWAAGKPSLNGWLSIGNSYTAEIMAAQDYDSISIDIQHGVLDISDIVPMFQAMRAANVVPMARVPWLDPAAIMKALDSGALGIICPMVNTPEQAAEFISYMYYPPLGERSFGPARALLANEDYYNNANAQILSFAMVETAEAMQNLDAIAATKGLDGIYVGPADLSISTSNGKLAPGFDRQEPEMIEAFHKIIKSCKNAGIKSALHCGTPQYAKQAIDWGFDMVTVSGDSRFLAIGAAQSVTEFRTLTSNAELNSEQDNSD</sequence>
<proteinExistence type="inferred from homology"/>
<accession>A0A2A4ZBC3</accession>
<comment type="similarity">
    <text evidence="1">Belongs to the HpcH/HpaI aldolase family.</text>
</comment>
<evidence type="ECO:0000256" key="2">
    <source>
        <dbReference type="ARBA" id="ARBA00022723"/>
    </source>
</evidence>
<comment type="caution">
    <text evidence="5">The sequence shown here is derived from an EMBL/GenBank/DDBJ whole genome shotgun (WGS) entry which is preliminary data.</text>
</comment>
<dbReference type="InterPro" id="IPR005000">
    <property type="entry name" value="Aldolase/citrate-lyase_domain"/>
</dbReference>
<reference key="1">
    <citation type="submission" date="2017-08" db="EMBL/GenBank/DDBJ databases">
        <title>A dynamic microbial community with high functional redundancy inhabits the cold, oxic subseafloor aquifer.</title>
        <authorList>
            <person name="Tully B.J."/>
            <person name="Wheat C.G."/>
            <person name="Glazer B.T."/>
            <person name="Huber J.A."/>
        </authorList>
    </citation>
    <scope>NUCLEOTIDE SEQUENCE [LARGE SCALE GENOMIC DNA]</scope>
</reference>
<name>A0A2A4ZBC3_9PROT</name>
<evidence type="ECO:0000313" key="5">
    <source>
        <dbReference type="EMBL" id="PCJ03848.1"/>
    </source>
</evidence>
<dbReference type="InterPro" id="IPR015813">
    <property type="entry name" value="Pyrv/PenolPyrv_kinase-like_dom"/>
</dbReference>
<dbReference type="Gene3D" id="3.20.20.60">
    <property type="entry name" value="Phosphoenolpyruvate-binding domains"/>
    <property type="match status" value="1"/>
</dbReference>
<dbReference type="AlphaFoldDB" id="A0A2A4ZBC3"/>
<dbReference type="GO" id="GO:0046872">
    <property type="term" value="F:metal ion binding"/>
    <property type="evidence" value="ECO:0007669"/>
    <property type="project" value="UniProtKB-KW"/>
</dbReference>
<dbReference type="EMBL" id="NVUS01000001">
    <property type="protein sequence ID" value="PCJ03848.1"/>
    <property type="molecule type" value="Genomic_DNA"/>
</dbReference>
<dbReference type="SUPFAM" id="SSF51621">
    <property type="entry name" value="Phosphoenolpyruvate/pyruvate domain"/>
    <property type="match status" value="1"/>
</dbReference>
<evidence type="ECO:0000259" key="4">
    <source>
        <dbReference type="Pfam" id="PF03328"/>
    </source>
</evidence>
<dbReference type="GO" id="GO:0005737">
    <property type="term" value="C:cytoplasm"/>
    <property type="evidence" value="ECO:0007669"/>
    <property type="project" value="TreeGrafter"/>
</dbReference>
<dbReference type="GO" id="GO:0016832">
    <property type="term" value="F:aldehyde-lyase activity"/>
    <property type="evidence" value="ECO:0007669"/>
    <property type="project" value="TreeGrafter"/>
</dbReference>
<keyword evidence="2" id="KW-0479">Metal-binding</keyword>
<dbReference type="Pfam" id="PF03328">
    <property type="entry name" value="HpcH_HpaI"/>
    <property type="match status" value="1"/>
</dbReference>
<dbReference type="InterPro" id="IPR050251">
    <property type="entry name" value="HpcH-HpaI_aldolase"/>
</dbReference>
<evidence type="ECO:0000256" key="1">
    <source>
        <dbReference type="ARBA" id="ARBA00005568"/>
    </source>
</evidence>
<keyword evidence="3" id="KW-0456">Lyase</keyword>
<evidence type="ECO:0000256" key="3">
    <source>
        <dbReference type="ARBA" id="ARBA00023239"/>
    </source>
</evidence>